<dbReference type="Pfam" id="PF12650">
    <property type="entry name" value="DUF3784"/>
    <property type="match status" value="1"/>
</dbReference>
<keyword evidence="1" id="KW-0472">Membrane</keyword>
<accession>A0A2S7MWT1</accession>
<keyword evidence="2" id="KW-0269">Exonuclease</keyword>
<reference evidence="2 3" key="1">
    <citation type="submission" date="2017-12" db="EMBL/GenBank/DDBJ databases">
        <title>Taxonomic description and draft genome of Pradoshia cofamensis Gen. nov., sp. nov., a thermotolerant bacillale isolated from anterior gut of earthworm Eisenia fetida.</title>
        <authorList>
            <person name="Saha T."/>
            <person name="Chakraborty R."/>
        </authorList>
    </citation>
    <scope>NUCLEOTIDE SEQUENCE [LARGE SCALE GENOMIC DNA]</scope>
    <source>
        <strain evidence="2 3">EAG3</strain>
    </source>
</reference>
<dbReference type="OrthoDB" id="2652863at2"/>
<evidence type="ECO:0000256" key="1">
    <source>
        <dbReference type="SAM" id="Phobius"/>
    </source>
</evidence>
<keyword evidence="3" id="KW-1185">Reference proteome</keyword>
<organism evidence="2 3">
    <name type="scientific">Pradoshia eiseniae</name>
    <dbReference type="NCBI Taxonomy" id="2064768"/>
    <lineage>
        <taxon>Bacteria</taxon>
        <taxon>Bacillati</taxon>
        <taxon>Bacillota</taxon>
        <taxon>Bacilli</taxon>
        <taxon>Bacillales</taxon>
        <taxon>Bacillaceae</taxon>
        <taxon>Pradoshia</taxon>
    </lineage>
</organism>
<protein>
    <submittedName>
        <fullName evidence="2">Exonuclease</fullName>
    </submittedName>
</protein>
<keyword evidence="2" id="KW-0378">Hydrolase</keyword>
<dbReference type="EMBL" id="PKOZ01000012">
    <property type="protein sequence ID" value="PQD94291.1"/>
    <property type="molecule type" value="Genomic_DNA"/>
</dbReference>
<feature type="transmembrane region" description="Helical" evidence="1">
    <location>
        <begin position="61"/>
        <end position="79"/>
    </location>
</feature>
<evidence type="ECO:0000313" key="2">
    <source>
        <dbReference type="EMBL" id="PQD94291.1"/>
    </source>
</evidence>
<keyword evidence="2" id="KW-0540">Nuclease</keyword>
<feature type="transmembrane region" description="Helical" evidence="1">
    <location>
        <begin position="33"/>
        <end position="54"/>
    </location>
</feature>
<evidence type="ECO:0000313" key="3">
    <source>
        <dbReference type="Proteomes" id="UP000239663"/>
    </source>
</evidence>
<keyword evidence="1" id="KW-1133">Transmembrane helix</keyword>
<dbReference type="Proteomes" id="UP000239663">
    <property type="component" value="Unassembled WGS sequence"/>
</dbReference>
<dbReference type="GO" id="GO:0004527">
    <property type="term" value="F:exonuclease activity"/>
    <property type="evidence" value="ECO:0007669"/>
    <property type="project" value="UniProtKB-KW"/>
</dbReference>
<dbReference type="AlphaFoldDB" id="A0A2S7MWT1"/>
<proteinExistence type="predicted"/>
<sequence>MILFILAYLIGVKKQTRLLSGFNEQQVRDKDKLASLVGSFNLIMGMVMVGGAFIKHPDAQALIPILVIGYVILIAYVNTKMLD</sequence>
<name>A0A2S7MWT1_9BACI</name>
<comment type="caution">
    <text evidence="2">The sequence shown here is derived from an EMBL/GenBank/DDBJ whole genome shotgun (WGS) entry which is preliminary data.</text>
</comment>
<dbReference type="InterPro" id="IPR017259">
    <property type="entry name" value="UCP037672"/>
</dbReference>
<keyword evidence="1" id="KW-0812">Transmembrane</keyword>
<gene>
    <name evidence="2" type="ORF">CYL18_15295</name>
</gene>